<dbReference type="InterPro" id="IPR036415">
    <property type="entry name" value="Lamin_tail_dom_sf"/>
</dbReference>
<organism evidence="5 6">
    <name type="scientific">Candidatus Nealsonbacteria bacterium CG23_combo_of_CG06-09_8_20_14_all_39_17</name>
    <dbReference type="NCBI Taxonomy" id="1974722"/>
    <lineage>
        <taxon>Bacteria</taxon>
        <taxon>Candidatus Nealsoniibacteriota</taxon>
    </lineage>
</organism>
<feature type="compositionally biased region" description="Polar residues" evidence="1">
    <location>
        <begin position="148"/>
        <end position="167"/>
    </location>
</feature>
<dbReference type="InterPro" id="IPR001322">
    <property type="entry name" value="Lamin_tail_dom"/>
</dbReference>
<gene>
    <name evidence="5" type="ORF">COX37_03180</name>
</gene>
<evidence type="ECO:0000259" key="4">
    <source>
        <dbReference type="PROSITE" id="PS51841"/>
    </source>
</evidence>
<evidence type="ECO:0000256" key="3">
    <source>
        <dbReference type="SAM" id="SignalP"/>
    </source>
</evidence>
<evidence type="ECO:0000313" key="6">
    <source>
        <dbReference type="Proteomes" id="UP000229976"/>
    </source>
</evidence>
<proteinExistence type="predicted"/>
<sequence length="260" mass="28201">MILGYTSKKSMPKTIYTALIFLSLPCLCFASAKPLDVAINEIAWMGTKTSANDEWLELYNKSNQDINLEGWVLKANDGSPEIKLKGSILSLGYFLLERTDDNTLPAIKADQIYKGALGNNGEKLELYDNLGTLIDSVDCHSKWLAGDNSSKQTMERANNNWQTSENPGGTPKAENSAGAKITAQKTSPPVPVAITKQNPEEAKTEPKIEPKVELEEGENKTPAAKKENSGLAMASSLIIAVLSTTAILILNKQINKDGFA</sequence>
<dbReference type="EMBL" id="PCRO01000037">
    <property type="protein sequence ID" value="PIP22618.1"/>
    <property type="molecule type" value="Genomic_DNA"/>
</dbReference>
<name>A0A2G9YTR3_9BACT</name>
<feature type="domain" description="LTD" evidence="4">
    <location>
        <begin position="24"/>
        <end position="179"/>
    </location>
</feature>
<dbReference type="AlphaFoldDB" id="A0A2G9YTR3"/>
<dbReference type="SUPFAM" id="SSF74853">
    <property type="entry name" value="Lamin A/C globular tail domain"/>
    <property type="match status" value="1"/>
</dbReference>
<evidence type="ECO:0000256" key="1">
    <source>
        <dbReference type="SAM" id="MobiDB-lite"/>
    </source>
</evidence>
<keyword evidence="3" id="KW-0732">Signal</keyword>
<dbReference type="Pfam" id="PF00932">
    <property type="entry name" value="LTD"/>
    <property type="match status" value="1"/>
</dbReference>
<reference evidence="5 6" key="1">
    <citation type="submission" date="2017-09" db="EMBL/GenBank/DDBJ databases">
        <title>Depth-based differentiation of microbial function through sediment-hosted aquifers and enrichment of novel symbionts in the deep terrestrial subsurface.</title>
        <authorList>
            <person name="Probst A.J."/>
            <person name="Ladd B."/>
            <person name="Jarett J.K."/>
            <person name="Geller-Mcgrath D.E."/>
            <person name="Sieber C.M."/>
            <person name="Emerson J.B."/>
            <person name="Anantharaman K."/>
            <person name="Thomas B.C."/>
            <person name="Malmstrom R."/>
            <person name="Stieglmeier M."/>
            <person name="Klingl A."/>
            <person name="Woyke T."/>
            <person name="Ryan C.M."/>
            <person name="Banfield J.F."/>
        </authorList>
    </citation>
    <scope>NUCLEOTIDE SEQUENCE [LARGE SCALE GENOMIC DNA]</scope>
    <source>
        <strain evidence="5">CG23_combo_of_CG06-09_8_20_14_all_39_17</strain>
    </source>
</reference>
<feature type="compositionally biased region" description="Basic and acidic residues" evidence="1">
    <location>
        <begin position="198"/>
        <end position="228"/>
    </location>
</feature>
<comment type="caution">
    <text evidence="5">The sequence shown here is derived from an EMBL/GenBank/DDBJ whole genome shotgun (WGS) entry which is preliminary data.</text>
</comment>
<keyword evidence="2" id="KW-0812">Transmembrane</keyword>
<evidence type="ECO:0000313" key="5">
    <source>
        <dbReference type="EMBL" id="PIP22618.1"/>
    </source>
</evidence>
<evidence type="ECO:0000256" key="2">
    <source>
        <dbReference type="SAM" id="Phobius"/>
    </source>
</evidence>
<feature type="transmembrane region" description="Helical" evidence="2">
    <location>
        <begin position="230"/>
        <end position="250"/>
    </location>
</feature>
<keyword evidence="2" id="KW-0472">Membrane</keyword>
<feature type="signal peptide" evidence="3">
    <location>
        <begin position="1"/>
        <end position="32"/>
    </location>
</feature>
<keyword evidence="2" id="KW-1133">Transmembrane helix</keyword>
<dbReference type="Gene3D" id="2.60.40.1260">
    <property type="entry name" value="Lamin Tail domain"/>
    <property type="match status" value="1"/>
</dbReference>
<protein>
    <recommendedName>
        <fullName evidence="4">LTD domain-containing protein</fullName>
    </recommendedName>
</protein>
<feature type="region of interest" description="Disordered" evidence="1">
    <location>
        <begin position="148"/>
        <end position="229"/>
    </location>
</feature>
<dbReference type="Proteomes" id="UP000229976">
    <property type="component" value="Unassembled WGS sequence"/>
</dbReference>
<accession>A0A2G9YTR3</accession>
<dbReference type="PROSITE" id="PS51841">
    <property type="entry name" value="LTD"/>
    <property type="match status" value="1"/>
</dbReference>
<feature type="chain" id="PRO_5013580758" description="LTD domain-containing protein" evidence="3">
    <location>
        <begin position="33"/>
        <end position="260"/>
    </location>
</feature>